<protein>
    <recommendedName>
        <fullName evidence="5">Asp23/Gls24 family envelope stress response protein</fullName>
    </recommendedName>
</protein>
<dbReference type="RefSeq" id="WP_126856734.1">
    <property type="nucleotide sequence ID" value="NZ_CP051667.1"/>
</dbReference>
<gene>
    <name evidence="1" type="ORF">QPX23_02475</name>
    <name evidence="2" type="ORF">QPX42_04985</name>
</gene>
<proteinExistence type="predicted"/>
<dbReference type="AlphaFoldDB" id="A0AAP4BPG5"/>
<dbReference type="EMBL" id="JASNVH010000006">
    <property type="protein sequence ID" value="MDK4306909.1"/>
    <property type="molecule type" value="Genomic_DNA"/>
</dbReference>
<dbReference type="EMBL" id="JASNUQ010000003">
    <property type="protein sequence ID" value="MDK4289602.1"/>
    <property type="molecule type" value="Genomic_DNA"/>
</dbReference>
<name>A0AAP4BPG5_9CORY</name>
<sequence>MAATQAPQLEVADARSIASKVKDVHGVAGLHSGRFGEVALLYPGERISGLRRVSGAGELHIEIHITADFSAGVNLHDLASDIRDVAQKACSIDLGRVDVIFSDATDSSTSTQ</sequence>
<comment type="caution">
    <text evidence="2">The sequence shown here is derived from an EMBL/GenBank/DDBJ whole genome shotgun (WGS) entry which is preliminary data.</text>
</comment>
<evidence type="ECO:0000313" key="1">
    <source>
        <dbReference type="EMBL" id="MDK4289602.1"/>
    </source>
</evidence>
<evidence type="ECO:0000313" key="4">
    <source>
        <dbReference type="Proteomes" id="UP001239759"/>
    </source>
</evidence>
<keyword evidence="4" id="KW-1185">Reference proteome</keyword>
<accession>A0AAP4BPG5</accession>
<evidence type="ECO:0000313" key="2">
    <source>
        <dbReference type="EMBL" id="MDK4306909.1"/>
    </source>
</evidence>
<evidence type="ECO:0008006" key="5">
    <source>
        <dbReference type="Google" id="ProtNLM"/>
    </source>
</evidence>
<organism evidence="2 3">
    <name type="scientific">Corynebacterium pseudodiphtheriticum</name>
    <dbReference type="NCBI Taxonomy" id="37637"/>
    <lineage>
        <taxon>Bacteria</taxon>
        <taxon>Bacillati</taxon>
        <taxon>Actinomycetota</taxon>
        <taxon>Actinomycetes</taxon>
        <taxon>Mycobacteriales</taxon>
        <taxon>Corynebacteriaceae</taxon>
        <taxon>Corynebacterium</taxon>
    </lineage>
</organism>
<reference evidence="2 4" key="1">
    <citation type="submission" date="2023-05" db="EMBL/GenBank/DDBJ databases">
        <title>Metabolic capabilities are highly conserved among human nasal-associated Corynebacterium species in pangenomic analyses.</title>
        <authorList>
            <person name="Tran T.H."/>
            <person name="Roberts A.Q."/>
            <person name="Escapa I.F."/>
            <person name="Gao W."/>
            <person name="Conlan S."/>
            <person name="Kong H."/>
            <person name="Segre J.A."/>
            <person name="Kelly M.S."/>
            <person name="Lemon K.P."/>
        </authorList>
    </citation>
    <scope>NUCLEOTIDE SEQUENCE</scope>
    <source>
        <strain evidence="2">KPL2773</strain>
        <strain evidence="1 4">KPL3772</strain>
    </source>
</reference>
<evidence type="ECO:0000313" key="3">
    <source>
        <dbReference type="Proteomes" id="UP001224412"/>
    </source>
</evidence>
<dbReference type="Proteomes" id="UP001239759">
    <property type="component" value="Unassembled WGS sequence"/>
</dbReference>
<dbReference type="Proteomes" id="UP001224412">
    <property type="component" value="Unassembled WGS sequence"/>
</dbReference>